<dbReference type="GO" id="GO:0046394">
    <property type="term" value="P:carboxylic acid biosynthetic process"/>
    <property type="evidence" value="ECO:0007669"/>
    <property type="project" value="UniProtKB-ARBA"/>
</dbReference>
<sequence>MECMLNYFIENGQIKENDKFNEGLLSSKGIVYEVFRVTEGIPMFLEKHVARMSNSLKLINKEMPYSYEEIKNQVDLLIKKNDVKVGNIKFLYNSLIDEKNLIAYFIKHSYPTEEMYKEGIDTIFYFAERENPNAKIINKSFRDSVNEEIKKKNAYEAILVNHDGNITEGSRSNMFMVKGGAVYTSNVKAVLPGVTRSTIIELCKKNNIKVCEVDINYKEIETFDGLFMSGTSPKVLPIRRVENINFNSSENDTIVTIMNLFNENIKKYIEKNK</sequence>
<dbReference type="InterPro" id="IPR043132">
    <property type="entry name" value="BCAT-like_C"/>
</dbReference>
<dbReference type="InterPro" id="IPR043131">
    <property type="entry name" value="BCAT-like_N"/>
</dbReference>
<dbReference type="FunFam" id="3.20.10.10:FF:000002">
    <property type="entry name" value="D-alanine aminotransferase"/>
    <property type="match status" value="1"/>
</dbReference>
<protein>
    <submittedName>
        <fullName evidence="6">Branched-chain amino acid aminotransferase</fullName>
    </submittedName>
</protein>
<dbReference type="OrthoDB" id="9805628at2"/>
<dbReference type="Gene3D" id="3.30.470.10">
    <property type="match status" value="1"/>
</dbReference>
<dbReference type="InterPro" id="IPR050571">
    <property type="entry name" value="Class-IV_PLP-Dep_Aminotrnsfr"/>
</dbReference>
<dbReference type="GO" id="GO:0008483">
    <property type="term" value="F:transaminase activity"/>
    <property type="evidence" value="ECO:0007669"/>
    <property type="project" value="UniProtKB-KW"/>
</dbReference>
<evidence type="ECO:0000256" key="5">
    <source>
        <dbReference type="RuleBase" id="RU004516"/>
    </source>
</evidence>
<reference evidence="6 7" key="1">
    <citation type="submission" date="2016-11" db="EMBL/GenBank/DDBJ databases">
        <authorList>
            <person name="Jaros S."/>
            <person name="Januszkiewicz K."/>
            <person name="Wedrychowicz H."/>
        </authorList>
    </citation>
    <scope>NUCLEOTIDE SEQUENCE [LARGE SCALE GENOMIC DNA]</scope>
    <source>
        <strain evidence="6 7">DSM 21758</strain>
    </source>
</reference>
<dbReference type="SUPFAM" id="SSF56752">
    <property type="entry name" value="D-aminoacid aminotransferase-like PLP-dependent enzymes"/>
    <property type="match status" value="1"/>
</dbReference>
<gene>
    <name evidence="6" type="ORF">SAMN02745163_00265</name>
</gene>
<keyword evidence="7" id="KW-1185">Reference proteome</keyword>
<dbReference type="AlphaFoldDB" id="A0A1M6B5Z5"/>
<dbReference type="InterPro" id="IPR018300">
    <property type="entry name" value="Aminotrans_IV_CS"/>
</dbReference>
<organism evidence="6 7">
    <name type="scientific">Clostridium cavendishii DSM 21758</name>
    <dbReference type="NCBI Taxonomy" id="1121302"/>
    <lineage>
        <taxon>Bacteria</taxon>
        <taxon>Bacillati</taxon>
        <taxon>Bacillota</taxon>
        <taxon>Clostridia</taxon>
        <taxon>Eubacteriales</taxon>
        <taxon>Clostridiaceae</taxon>
        <taxon>Clostridium</taxon>
    </lineage>
</organism>
<accession>A0A1M6B5Z5</accession>
<evidence type="ECO:0000256" key="4">
    <source>
        <dbReference type="RuleBase" id="RU004106"/>
    </source>
</evidence>
<evidence type="ECO:0000256" key="1">
    <source>
        <dbReference type="ARBA" id="ARBA00001933"/>
    </source>
</evidence>
<dbReference type="PROSITE" id="PS00770">
    <property type="entry name" value="AA_TRANSFER_CLASS_4"/>
    <property type="match status" value="1"/>
</dbReference>
<keyword evidence="3 5" id="KW-0663">Pyridoxal phosphate</keyword>
<dbReference type="GO" id="GO:0005829">
    <property type="term" value="C:cytosol"/>
    <property type="evidence" value="ECO:0007669"/>
    <property type="project" value="TreeGrafter"/>
</dbReference>
<dbReference type="PANTHER" id="PTHR42743:SF11">
    <property type="entry name" value="AMINODEOXYCHORISMATE LYASE"/>
    <property type="match status" value="1"/>
</dbReference>
<dbReference type="STRING" id="1121302.SAMN02745163_00265"/>
<dbReference type="Proteomes" id="UP000184310">
    <property type="component" value="Unassembled WGS sequence"/>
</dbReference>
<evidence type="ECO:0000313" key="7">
    <source>
        <dbReference type="Proteomes" id="UP000184310"/>
    </source>
</evidence>
<name>A0A1M6B5Z5_9CLOT</name>
<dbReference type="GO" id="GO:0008652">
    <property type="term" value="P:amino acid biosynthetic process"/>
    <property type="evidence" value="ECO:0007669"/>
    <property type="project" value="UniProtKB-ARBA"/>
</dbReference>
<dbReference type="EMBL" id="FQZB01000003">
    <property type="protein sequence ID" value="SHI44162.1"/>
    <property type="molecule type" value="Genomic_DNA"/>
</dbReference>
<evidence type="ECO:0000256" key="3">
    <source>
        <dbReference type="ARBA" id="ARBA00022898"/>
    </source>
</evidence>
<dbReference type="Pfam" id="PF01063">
    <property type="entry name" value="Aminotran_4"/>
    <property type="match status" value="1"/>
</dbReference>
<proteinExistence type="inferred from homology"/>
<evidence type="ECO:0000313" key="6">
    <source>
        <dbReference type="EMBL" id="SHI44162.1"/>
    </source>
</evidence>
<dbReference type="RefSeq" id="WP_072984501.1">
    <property type="nucleotide sequence ID" value="NZ_FQZB01000003.1"/>
</dbReference>
<dbReference type="Gene3D" id="3.20.10.10">
    <property type="entry name" value="D-amino Acid Aminotransferase, subunit A, domain 2"/>
    <property type="match status" value="1"/>
</dbReference>
<dbReference type="InterPro" id="IPR001544">
    <property type="entry name" value="Aminotrans_IV"/>
</dbReference>
<evidence type="ECO:0000256" key="2">
    <source>
        <dbReference type="ARBA" id="ARBA00009320"/>
    </source>
</evidence>
<dbReference type="InterPro" id="IPR036038">
    <property type="entry name" value="Aminotransferase-like"/>
</dbReference>
<keyword evidence="6" id="KW-0808">Transferase</keyword>
<comment type="cofactor">
    <cofactor evidence="1 5">
        <name>pyridoxal 5'-phosphate</name>
        <dbReference type="ChEBI" id="CHEBI:597326"/>
    </cofactor>
</comment>
<dbReference type="CDD" id="cd00449">
    <property type="entry name" value="PLPDE_IV"/>
    <property type="match status" value="1"/>
</dbReference>
<dbReference type="PANTHER" id="PTHR42743">
    <property type="entry name" value="AMINO-ACID AMINOTRANSFERASE"/>
    <property type="match status" value="1"/>
</dbReference>
<keyword evidence="6" id="KW-0032">Aminotransferase</keyword>
<comment type="similarity">
    <text evidence="2 4">Belongs to the class-IV pyridoxal-phosphate-dependent aminotransferase family.</text>
</comment>